<evidence type="ECO:0000256" key="1">
    <source>
        <dbReference type="SAM" id="MobiDB-lite"/>
    </source>
</evidence>
<proteinExistence type="predicted"/>
<accession>A0A7R9LC11</accession>
<sequence>MTQPTKHSKTSLETKDNSNGNNKQPQMYAKNSMDRFGDDLCALLLSYLSIKDRFQCECVSKQFQRTVFENAVDITFKDTFIFKTYHRNEFKTRFFTTIARKCPNIQTIDCRGIYKTYVIKFPHFLDIFRDNCRHLRDIYCDLMPETEQWIHSYGSLITRVRKLEGFSRNLMLGCKRLSHIEVMSMLNIGSNSDDSEDSDDSQEMKARLDAKLELINTLSSLARTPEDDLMDNTREPIVIDGIEVHFPYKPYGLQLDYMRSMIRCCQQ</sequence>
<gene>
    <name evidence="2" type="ORF">OSB1V03_LOCUS17457</name>
</gene>
<dbReference type="EMBL" id="CAJPIZ010021068">
    <property type="protein sequence ID" value="CAG2117504.1"/>
    <property type="molecule type" value="Genomic_DNA"/>
</dbReference>
<evidence type="ECO:0000313" key="3">
    <source>
        <dbReference type="Proteomes" id="UP000759131"/>
    </source>
</evidence>
<feature type="region of interest" description="Disordered" evidence="1">
    <location>
        <begin position="1"/>
        <end position="28"/>
    </location>
</feature>
<dbReference type="EMBL" id="OC875643">
    <property type="protein sequence ID" value="CAD7638601.1"/>
    <property type="molecule type" value="Genomic_DNA"/>
</dbReference>
<organism evidence="2">
    <name type="scientific">Medioppia subpectinata</name>
    <dbReference type="NCBI Taxonomy" id="1979941"/>
    <lineage>
        <taxon>Eukaryota</taxon>
        <taxon>Metazoa</taxon>
        <taxon>Ecdysozoa</taxon>
        <taxon>Arthropoda</taxon>
        <taxon>Chelicerata</taxon>
        <taxon>Arachnida</taxon>
        <taxon>Acari</taxon>
        <taxon>Acariformes</taxon>
        <taxon>Sarcoptiformes</taxon>
        <taxon>Oribatida</taxon>
        <taxon>Brachypylina</taxon>
        <taxon>Oppioidea</taxon>
        <taxon>Oppiidae</taxon>
        <taxon>Medioppia</taxon>
    </lineage>
</organism>
<dbReference type="OrthoDB" id="6532368at2759"/>
<feature type="non-terminal residue" evidence="2">
    <location>
        <position position="1"/>
    </location>
</feature>
<evidence type="ECO:0000313" key="2">
    <source>
        <dbReference type="EMBL" id="CAD7638601.1"/>
    </source>
</evidence>
<protein>
    <recommendedName>
        <fullName evidence="4">F-box domain-containing protein</fullName>
    </recommendedName>
</protein>
<reference evidence="2" key="1">
    <citation type="submission" date="2020-11" db="EMBL/GenBank/DDBJ databases">
        <authorList>
            <person name="Tran Van P."/>
        </authorList>
    </citation>
    <scope>NUCLEOTIDE SEQUENCE</scope>
</reference>
<dbReference type="SUPFAM" id="SSF81383">
    <property type="entry name" value="F-box domain"/>
    <property type="match status" value="1"/>
</dbReference>
<keyword evidence="3" id="KW-1185">Reference proteome</keyword>
<dbReference type="AlphaFoldDB" id="A0A7R9LC11"/>
<dbReference type="Proteomes" id="UP000759131">
    <property type="component" value="Unassembled WGS sequence"/>
</dbReference>
<evidence type="ECO:0008006" key="4">
    <source>
        <dbReference type="Google" id="ProtNLM"/>
    </source>
</evidence>
<name>A0A7R9LC11_9ACAR</name>
<dbReference type="InterPro" id="IPR036047">
    <property type="entry name" value="F-box-like_dom_sf"/>
</dbReference>